<dbReference type="RefSeq" id="WP_263543747.1">
    <property type="nucleotide sequence ID" value="NZ_JAOVZO020000001.1"/>
</dbReference>
<accession>A0A9X4BHL6</accession>
<keyword evidence="3" id="KW-1185">Reference proteome</keyword>
<evidence type="ECO:0000313" key="2">
    <source>
        <dbReference type="EMBL" id="MDC8011232.1"/>
    </source>
</evidence>
<dbReference type="Proteomes" id="UP001139971">
    <property type="component" value="Unassembled WGS sequence"/>
</dbReference>
<evidence type="ECO:0000313" key="3">
    <source>
        <dbReference type="Proteomes" id="UP001139971"/>
    </source>
</evidence>
<feature type="region of interest" description="Disordered" evidence="1">
    <location>
        <begin position="76"/>
        <end position="95"/>
    </location>
</feature>
<proteinExistence type="predicted"/>
<protein>
    <submittedName>
        <fullName evidence="2">Uncharacterized protein</fullName>
    </submittedName>
</protein>
<organism evidence="2 3">
    <name type="scientific">Tahibacter soli</name>
    <dbReference type="NCBI Taxonomy" id="2983605"/>
    <lineage>
        <taxon>Bacteria</taxon>
        <taxon>Pseudomonadati</taxon>
        <taxon>Pseudomonadota</taxon>
        <taxon>Gammaproteobacteria</taxon>
        <taxon>Lysobacterales</taxon>
        <taxon>Rhodanobacteraceae</taxon>
        <taxon>Tahibacter</taxon>
    </lineage>
</organism>
<comment type="caution">
    <text evidence="2">The sequence shown here is derived from an EMBL/GenBank/DDBJ whole genome shotgun (WGS) entry which is preliminary data.</text>
</comment>
<dbReference type="AlphaFoldDB" id="A0A9X4BHL6"/>
<reference evidence="2" key="1">
    <citation type="submission" date="2023-02" db="EMBL/GenBank/DDBJ databases">
        <title>Tahibacter soli sp. nov. isolated from soil.</title>
        <authorList>
            <person name="Baek J.H."/>
            <person name="Lee J.K."/>
            <person name="Choi D.G."/>
            <person name="Jeon C.O."/>
        </authorList>
    </citation>
    <scope>NUCLEOTIDE SEQUENCE</scope>
    <source>
        <strain evidence="2">BL</strain>
    </source>
</reference>
<gene>
    <name evidence="2" type="ORF">OD750_001585</name>
</gene>
<name>A0A9X4BHL6_9GAMM</name>
<dbReference type="EMBL" id="JAOVZO020000001">
    <property type="protein sequence ID" value="MDC8011232.1"/>
    <property type="molecule type" value="Genomic_DNA"/>
</dbReference>
<sequence>MSIRTANDLNDDTLGAALRDLPLASPSASAWPDLERALRAAGAARQPLVRKRYAIPAALAAALALFAVWPNRVQTPGGAEPGGTTTTTLAAAPAPSVERLRDESQRIEGWLRKVSASGGPLDGRDLMAATEVEDLIGLVDLQLAGANDASPDAAALWRQRVDLLRDLAAIRTNNAYSLAGNGVAANGTAAAPGTWIN</sequence>
<evidence type="ECO:0000256" key="1">
    <source>
        <dbReference type="SAM" id="MobiDB-lite"/>
    </source>
</evidence>